<accession>A0A1J0MCC5</accession>
<evidence type="ECO:0000313" key="2">
    <source>
        <dbReference type="Proteomes" id="UP000223242"/>
    </source>
</evidence>
<proteinExistence type="predicted"/>
<sequence length="209" mass="22593">MSTATTAPEHDVDQDVEQPVASLRDLAMEAAALDVLAARVAAAKKDVRARLQAALDDAARRDGVERVAAELPDGRAVATVSLRKGSVGPVVVDEDTFARWVAARWPEQRQEFTETRVVRTVKAWRAAELVGEMAALDLSIEPGKSTRPAMWADPDTGELVEVPGVLIKPVSARTHSLTWRKDGKAMTAEAWRTGGRARQFAALTTGTEK</sequence>
<dbReference type="EMBL" id="KY092482">
    <property type="protein sequence ID" value="APD18679.1"/>
    <property type="molecule type" value="Genomic_DNA"/>
</dbReference>
<reference evidence="2" key="1">
    <citation type="submission" date="2016-11" db="EMBL/GenBank/DDBJ databases">
        <authorList>
            <person name="Jaros S."/>
            <person name="Januszkiewicz K."/>
            <person name="Wedrychowicz H."/>
        </authorList>
    </citation>
    <scope>NUCLEOTIDE SEQUENCE [LARGE SCALE GENOMIC DNA]</scope>
</reference>
<protein>
    <submittedName>
        <fullName evidence="1">Uncharacterized protein</fullName>
    </submittedName>
</protein>
<gene>
    <name evidence="1" type="ORF">SEA_MOJORITA_38</name>
</gene>
<evidence type="ECO:0000313" key="1">
    <source>
        <dbReference type="EMBL" id="APD18679.1"/>
    </source>
</evidence>
<name>A0A1J0MCC5_9CAUD</name>
<organism evidence="1 2">
    <name type="scientific">Streptomyces phage Mojorita</name>
    <dbReference type="NCBI Taxonomy" id="1920309"/>
    <lineage>
        <taxon>Viruses</taxon>
        <taxon>Duplodnaviria</taxon>
        <taxon>Heunggongvirae</taxon>
        <taxon>Uroviricota</taxon>
        <taxon>Caudoviricetes</taxon>
        <taxon>Picardvirus</taxon>
        <taxon>Picardvirus picard</taxon>
    </lineage>
</organism>
<dbReference type="Proteomes" id="UP000223242">
    <property type="component" value="Segment"/>
</dbReference>